<dbReference type="PRINTS" id="PR00292">
    <property type="entry name" value="POTATOINHBTR"/>
</dbReference>
<proteinExistence type="inferred from homology"/>
<dbReference type="InterPro" id="IPR000864">
    <property type="entry name" value="Prot_inh_pot1"/>
</dbReference>
<reference evidence="5 6" key="1">
    <citation type="journal article" date="2024" name="Nat. Commun.">
        <title>Phylogenomics reveals the evolutionary origins of lichenization in chlorophyte algae.</title>
        <authorList>
            <person name="Puginier C."/>
            <person name="Libourel C."/>
            <person name="Otte J."/>
            <person name="Skaloud P."/>
            <person name="Haon M."/>
            <person name="Grisel S."/>
            <person name="Petersen M."/>
            <person name="Berrin J.G."/>
            <person name="Delaux P.M."/>
            <person name="Dal Grande F."/>
            <person name="Keller J."/>
        </authorList>
    </citation>
    <scope>NUCLEOTIDE SEQUENCE [LARGE SCALE GENOMIC DNA]</scope>
    <source>
        <strain evidence="5 6">SAG 2043</strain>
    </source>
</reference>
<keyword evidence="3" id="KW-0722">Serine protease inhibitor</keyword>
<dbReference type="Gene3D" id="3.30.10.10">
    <property type="entry name" value="Trypsin Inhibitor V, subunit A"/>
    <property type="match status" value="1"/>
</dbReference>
<dbReference type="InterPro" id="IPR036354">
    <property type="entry name" value="Prot_inh_pot1_sf"/>
</dbReference>
<dbReference type="Pfam" id="PF00280">
    <property type="entry name" value="potato_inhibit"/>
    <property type="match status" value="1"/>
</dbReference>
<dbReference type="PANTHER" id="PTHR33091">
    <property type="entry name" value="PROTEIN, PUTATIVE, EXPRESSED-RELATED"/>
    <property type="match status" value="1"/>
</dbReference>
<evidence type="ECO:0000256" key="2">
    <source>
        <dbReference type="ARBA" id="ARBA00022690"/>
    </source>
</evidence>
<comment type="caution">
    <text evidence="5">The sequence shown here is derived from an EMBL/GenBank/DDBJ whole genome shotgun (WGS) entry which is preliminary data.</text>
</comment>
<keyword evidence="4" id="KW-0472">Membrane</keyword>
<protein>
    <submittedName>
        <fullName evidence="5">Uncharacterized protein</fullName>
    </submittedName>
</protein>
<dbReference type="PANTHER" id="PTHR33091:SF29">
    <property type="entry name" value="SUBTILISIN INHIBITOR 1"/>
    <property type="match status" value="1"/>
</dbReference>
<evidence type="ECO:0000313" key="6">
    <source>
        <dbReference type="Proteomes" id="UP001489004"/>
    </source>
</evidence>
<keyword evidence="6" id="KW-1185">Reference proteome</keyword>
<keyword evidence="4" id="KW-1133">Transmembrane helix</keyword>
<dbReference type="AlphaFoldDB" id="A0AAW1R633"/>
<evidence type="ECO:0000256" key="4">
    <source>
        <dbReference type="SAM" id="Phobius"/>
    </source>
</evidence>
<accession>A0AAW1R633</accession>
<keyword evidence="2" id="KW-0646">Protease inhibitor</keyword>
<organism evidence="5 6">
    <name type="scientific">[Myrmecia] bisecta</name>
    <dbReference type="NCBI Taxonomy" id="41462"/>
    <lineage>
        <taxon>Eukaryota</taxon>
        <taxon>Viridiplantae</taxon>
        <taxon>Chlorophyta</taxon>
        <taxon>core chlorophytes</taxon>
        <taxon>Trebouxiophyceae</taxon>
        <taxon>Trebouxiales</taxon>
        <taxon>Trebouxiaceae</taxon>
        <taxon>Myrmecia</taxon>
    </lineage>
</organism>
<dbReference type="GO" id="GO:0004867">
    <property type="term" value="F:serine-type endopeptidase inhibitor activity"/>
    <property type="evidence" value="ECO:0007669"/>
    <property type="project" value="UniProtKB-KW"/>
</dbReference>
<gene>
    <name evidence="5" type="ORF">WJX72_002640</name>
</gene>
<dbReference type="GO" id="GO:0009611">
    <property type="term" value="P:response to wounding"/>
    <property type="evidence" value="ECO:0007669"/>
    <property type="project" value="InterPro"/>
</dbReference>
<comment type="similarity">
    <text evidence="1">Belongs to the protease inhibitor I13 (potato type I serine protease inhibitor) family.</text>
</comment>
<keyword evidence="4" id="KW-0812">Transmembrane</keyword>
<evidence type="ECO:0000256" key="3">
    <source>
        <dbReference type="ARBA" id="ARBA00022900"/>
    </source>
</evidence>
<name>A0AAW1R633_9CHLO</name>
<dbReference type="SUPFAM" id="SSF54654">
    <property type="entry name" value="CI-2 family of serine protease inhibitors"/>
    <property type="match status" value="1"/>
</dbReference>
<dbReference type="PROSITE" id="PS00285">
    <property type="entry name" value="POTATO_INHIBITOR"/>
    <property type="match status" value="1"/>
</dbReference>
<feature type="transmembrane region" description="Helical" evidence="4">
    <location>
        <begin position="21"/>
        <end position="40"/>
    </location>
</feature>
<sequence length="147" mass="15928">MQKDGASRLELLGQREMVYKCSAPSCSALFLLCVALLAVVRTTAATKLPQDGVGHLVLPGAEQTKPLAQARVAEASAGMEGQSRETFPELLGMDAADAKAQLEAEFPALRVYLVAQGSMVTMDYRYDRVRIFFDPATNKVSHEPRIG</sequence>
<dbReference type="Proteomes" id="UP001489004">
    <property type="component" value="Unassembled WGS sequence"/>
</dbReference>
<evidence type="ECO:0000256" key="1">
    <source>
        <dbReference type="ARBA" id="ARBA00008210"/>
    </source>
</evidence>
<dbReference type="EMBL" id="JALJOR010000001">
    <property type="protein sequence ID" value="KAK9828891.1"/>
    <property type="molecule type" value="Genomic_DNA"/>
</dbReference>
<evidence type="ECO:0000313" key="5">
    <source>
        <dbReference type="EMBL" id="KAK9828891.1"/>
    </source>
</evidence>